<gene>
    <name evidence="1" type="ORF">PSON_ATCC_30995.1.T1180151</name>
</gene>
<dbReference type="EMBL" id="CAJJDN010000118">
    <property type="protein sequence ID" value="CAD8118788.1"/>
    <property type="molecule type" value="Genomic_DNA"/>
</dbReference>
<comment type="caution">
    <text evidence="1">The sequence shown here is derived from an EMBL/GenBank/DDBJ whole genome shotgun (WGS) entry which is preliminary data.</text>
</comment>
<reference evidence="1" key="1">
    <citation type="submission" date="2021-01" db="EMBL/GenBank/DDBJ databases">
        <authorList>
            <consortium name="Genoscope - CEA"/>
            <person name="William W."/>
        </authorList>
    </citation>
    <scope>NUCLEOTIDE SEQUENCE</scope>
</reference>
<accession>A0A8S1QSR7</accession>
<evidence type="ECO:0000313" key="1">
    <source>
        <dbReference type="EMBL" id="CAD8118788.1"/>
    </source>
</evidence>
<proteinExistence type="predicted"/>
<sequence>MLLKYREVKSRNQRIRFLIESEKEVIELIQVDQSF</sequence>
<dbReference type="AlphaFoldDB" id="A0A8S1QSR7"/>
<name>A0A8S1QSR7_9CILI</name>
<dbReference type="Proteomes" id="UP000692954">
    <property type="component" value="Unassembled WGS sequence"/>
</dbReference>
<organism evidence="1 2">
    <name type="scientific">Paramecium sonneborni</name>
    <dbReference type="NCBI Taxonomy" id="65129"/>
    <lineage>
        <taxon>Eukaryota</taxon>
        <taxon>Sar</taxon>
        <taxon>Alveolata</taxon>
        <taxon>Ciliophora</taxon>
        <taxon>Intramacronucleata</taxon>
        <taxon>Oligohymenophorea</taxon>
        <taxon>Peniculida</taxon>
        <taxon>Parameciidae</taxon>
        <taxon>Paramecium</taxon>
    </lineage>
</organism>
<protein>
    <submittedName>
        <fullName evidence="1">Uncharacterized protein</fullName>
    </submittedName>
</protein>
<keyword evidence="2" id="KW-1185">Reference proteome</keyword>
<evidence type="ECO:0000313" key="2">
    <source>
        <dbReference type="Proteomes" id="UP000692954"/>
    </source>
</evidence>